<dbReference type="InterPro" id="IPR003658">
    <property type="entry name" value="Anti-sigma_ant"/>
</dbReference>
<dbReference type="GO" id="GO:0043856">
    <property type="term" value="F:anti-sigma factor antagonist activity"/>
    <property type="evidence" value="ECO:0007669"/>
    <property type="project" value="InterPro"/>
</dbReference>
<dbReference type="PROSITE" id="PS50801">
    <property type="entry name" value="STAS"/>
    <property type="match status" value="1"/>
</dbReference>
<sequence>MDLRCRTLQLGGTTALVLEGDLDLASVPALHNALGRLLNDARGDVVAVDLDGLDVLDDAGLGVLLGFAGRAREAGGDLVLVCTNERHRARFELSGLARAIEVRDRLG</sequence>
<evidence type="ECO:0000313" key="3">
    <source>
        <dbReference type="EMBL" id="CAB4576239.1"/>
    </source>
</evidence>
<dbReference type="EMBL" id="CAEZSR010000122">
    <property type="protein sequence ID" value="CAB4576239.1"/>
    <property type="molecule type" value="Genomic_DNA"/>
</dbReference>
<dbReference type="CDD" id="cd07043">
    <property type="entry name" value="STAS_anti-anti-sigma_factors"/>
    <property type="match status" value="1"/>
</dbReference>
<dbReference type="InterPro" id="IPR002645">
    <property type="entry name" value="STAS_dom"/>
</dbReference>
<accession>A0A6J6ELF5</accession>
<reference evidence="3" key="1">
    <citation type="submission" date="2020-05" db="EMBL/GenBank/DDBJ databases">
        <authorList>
            <person name="Chiriac C."/>
            <person name="Salcher M."/>
            <person name="Ghai R."/>
            <person name="Kavagutti S V."/>
        </authorList>
    </citation>
    <scope>NUCLEOTIDE SEQUENCE</scope>
</reference>
<dbReference type="Pfam" id="PF01740">
    <property type="entry name" value="STAS"/>
    <property type="match status" value="1"/>
</dbReference>
<organism evidence="3">
    <name type="scientific">freshwater metagenome</name>
    <dbReference type="NCBI Taxonomy" id="449393"/>
    <lineage>
        <taxon>unclassified sequences</taxon>
        <taxon>metagenomes</taxon>
        <taxon>ecological metagenomes</taxon>
    </lineage>
</organism>
<dbReference type="NCBIfam" id="TIGR00377">
    <property type="entry name" value="ant_ant_sig"/>
    <property type="match status" value="1"/>
</dbReference>
<dbReference type="SUPFAM" id="SSF52091">
    <property type="entry name" value="SpoIIaa-like"/>
    <property type="match status" value="1"/>
</dbReference>
<dbReference type="PANTHER" id="PTHR33495:SF2">
    <property type="entry name" value="ANTI-SIGMA FACTOR ANTAGONIST TM_1081-RELATED"/>
    <property type="match status" value="1"/>
</dbReference>
<dbReference type="InterPro" id="IPR036513">
    <property type="entry name" value="STAS_dom_sf"/>
</dbReference>
<name>A0A6J6ELF5_9ZZZZ</name>
<dbReference type="Gene3D" id="3.30.750.24">
    <property type="entry name" value="STAS domain"/>
    <property type="match status" value="1"/>
</dbReference>
<dbReference type="PANTHER" id="PTHR33495">
    <property type="entry name" value="ANTI-SIGMA FACTOR ANTAGONIST TM_1081-RELATED-RELATED"/>
    <property type="match status" value="1"/>
</dbReference>
<evidence type="ECO:0000256" key="1">
    <source>
        <dbReference type="ARBA" id="ARBA00009013"/>
    </source>
</evidence>
<dbReference type="AlphaFoldDB" id="A0A6J6ELF5"/>
<evidence type="ECO:0000259" key="2">
    <source>
        <dbReference type="PROSITE" id="PS50801"/>
    </source>
</evidence>
<comment type="similarity">
    <text evidence="1">Belongs to the anti-sigma-factor antagonist family.</text>
</comment>
<protein>
    <submittedName>
        <fullName evidence="3">Unannotated protein</fullName>
    </submittedName>
</protein>
<proteinExistence type="inferred from homology"/>
<feature type="domain" description="STAS" evidence="2">
    <location>
        <begin position="12"/>
        <end position="107"/>
    </location>
</feature>
<gene>
    <name evidence="3" type="ORF">UFOPK1493_02729</name>
</gene>